<evidence type="ECO:0000256" key="1">
    <source>
        <dbReference type="SAM" id="MobiDB-lite"/>
    </source>
</evidence>
<dbReference type="PATRIC" id="fig|797515.3.peg.2683"/>
<keyword evidence="4" id="KW-1185">Reference proteome</keyword>
<dbReference type="HOGENOM" id="CLU_020062_0_0_9"/>
<evidence type="ECO:0000259" key="2">
    <source>
        <dbReference type="Pfam" id="PF09369"/>
    </source>
</evidence>
<dbReference type="AlphaFoldDB" id="G9ZT69"/>
<dbReference type="Pfam" id="PF09369">
    <property type="entry name" value="MZB"/>
    <property type="match status" value="1"/>
</dbReference>
<sequence length="642" mass="72854">MVFKEFHPEHNIRRSQLLTPFGTGSLFDINNQTVMMASSELWDKQRCNIIDDPRLRNVMHAAGFLEPPVSDDDTDSSSIFGIRFPTWYLSPQTRHIRKISQWRNLIRKPTKPTLRKFNEHPFDPTIGDSTQELVPVRFVCVCPNGHMQDFPWERWAHHGQPCENPDLKLYSANRSGSISDYIVYCTTCHRRKSLASIFVQPELSAYLYNIGVKCNGMQLWRNGLPHECDQELHVLLRSANNLYFPNISSSVNIPVTASKLINTVKSDHLFNEHYNQIKERVMENHSQAPLQVLMNNPYANMLVREMVGQLQSQFPSLDEKKLTNEMAKDIDAATNFTGDDVKVMDYRREEFNILSGLTEYDNSSDKLKETVLTTDDLSDAGLSDSIESVSLVHQLEVLSALRSFSRLKPSDSDSMSENDAEGDIEEEKNEKPLQEVTLRRDDHYYAAMRSQGEGIFISLNAKMVNAWMKKIQGTSIADRIYKKNCNKGVHEDQKKYITPDYYLIHTLSHIILRELGNSSGYSSTALKERLYFSNELGKEMYGILIYTSSSDSEGTLGGLVKQGIPERLKWILSSAIEKAKWCSFDPVCIESEGQGSDSLNAGACHACALISETSCEKRNQFLDRGVLIGTADHPNLGFFSAL</sequence>
<evidence type="ECO:0000313" key="4">
    <source>
        <dbReference type="Proteomes" id="UP000004625"/>
    </source>
</evidence>
<dbReference type="NCBIfam" id="NF038324">
    <property type="entry name" value="DrmB_fam"/>
    <property type="match status" value="1"/>
</dbReference>
<feature type="domain" description="MrfA-like Zn-binding" evidence="2">
    <location>
        <begin position="507"/>
        <end position="607"/>
    </location>
</feature>
<dbReference type="STRING" id="797515.HMPREF9103_02941"/>
<evidence type="ECO:0000313" key="3">
    <source>
        <dbReference type="EMBL" id="EHL95525.1"/>
    </source>
</evidence>
<name>G9ZT69_9LACO</name>
<dbReference type="Proteomes" id="UP000004625">
    <property type="component" value="Unassembled WGS sequence"/>
</dbReference>
<accession>G9ZT69</accession>
<dbReference type="InterPro" id="IPR018973">
    <property type="entry name" value="MZB"/>
</dbReference>
<proteinExistence type="predicted"/>
<comment type="caution">
    <text evidence="3">The sequence shown here is derived from an EMBL/GenBank/DDBJ whole genome shotgun (WGS) entry which is preliminary data.</text>
</comment>
<protein>
    <recommendedName>
        <fullName evidence="2">MrfA-like Zn-binding domain-containing protein</fullName>
    </recommendedName>
</protein>
<dbReference type="InterPro" id="IPR047721">
    <property type="entry name" value="DrmB"/>
</dbReference>
<dbReference type="EMBL" id="AGEY01000199">
    <property type="protein sequence ID" value="EHL95525.1"/>
    <property type="molecule type" value="Genomic_DNA"/>
</dbReference>
<feature type="compositionally biased region" description="Acidic residues" evidence="1">
    <location>
        <begin position="414"/>
        <end position="427"/>
    </location>
</feature>
<organism evidence="3 4">
    <name type="scientific">Lentilactobacillus parafarraginis F0439</name>
    <dbReference type="NCBI Taxonomy" id="797515"/>
    <lineage>
        <taxon>Bacteria</taxon>
        <taxon>Bacillati</taxon>
        <taxon>Bacillota</taxon>
        <taxon>Bacilli</taxon>
        <taxon>Lactobacillales</taxon>
        <taxon>Lactobacillaceae</taxon>
        <taxon>Lentilactobacillus</taxon>
    </lineage>
</organism>
<dbReference type="RefSeq" id="WP_008215114.1">
    <property type="nucleotide sequence ID" value="NZ_JH415061.1"/>
</dbReference>
<gene>
    <name evidence="3" type="ORF">HMPREF9103_02941</name>
</gene>
<dbReference type="eggNOG" id="ENOG502Z7NV">
    <property type="taxonomic scope" value="Bacteria"/>
</dbReference>
<reference evidence="3 4" key="1">
    <citation type="submission" date="2011-09" db="EMBL/GenBank/DDBJ databases">
        <authorList>
            <person name="Weinstock G."/>
            <person name="Sodergren E."/>
            <person name="Clifton S."/>
            <person name="Fulton L."/>
            <person name="Fulton B."/>
            <person name="Courtney L."/>
            <person name="Fronick C."/>
            <person name="Harrison M."/>
            <person name="Strong C."/>
            <person name="Farmer C."/>
            <person name="Delahaunty K."/>
            <person name="Markovic C."/>
            <person name="Hall O."/>
            <person name="Minx P."/>
            <person name="Tomlinson C."/>
            <person name="Mitreva M."/>
            <person name="Hou S."/>
            <person name="Chen J."/>
            <person name="Wollam A."/>
            <person name="Pepin K.H."/>
            <person name="Johnson M."/>
            <person name="Bhonagiri V."/>
            <person name="Zhang X."/>
            <person name="Suruliraj S."/>
            <person name="Warren W."/>
            <person name="Chinwalla A."/>
            <person name="Mardis E.R."/>
            <person name="Wilson R.K."/>
        </authorList>
    </citation>
    <scope>NUCLEOTIDE SEQUENCE [LARGE SCALE GENOMIC DNA]</scope>
    <source>
        <strain evidence="3 4">F0439</strain>
    </source>
</reference>
<feature type="region of interest" description="Disordered" evidence="1">
    <location>
        <begin position="407"/>
        <end position="431"/>
    </location>
</feature>